<dbReference type="Proteomes" id="UP000469558">
    <property type="component" value="Unassembled WGS sequence"/>
</dbReference>
<reference evidence="2 3" key="1">
    <citation type="submission" date="2018-05" db="EMBL/GenBank/DDBJ databases">
        <title>Genome sequencing and assembly of the regulated plant pathogen Lachnellula willkommii and related sister species for the development of diagnostic species identification markers.</title>
        <authorList>
            <person name="Giroux E."/>
            <person name="Bilodeau G."/>
        </authorList>
    </citation>
    <scope>NUCLEOTIDE SEQUENCE [LARGE SCALE GENOMIC DNA]</scope>
    <source>
        <strain evidence="2 3">CBS 268.59</strain>
    </source>
</reference>
<evidence type="ECO:0000313" key="3">
    <source>
        <dbReference type="Proteomes" id="UP000469558"/>
    </source>
</evidence>
<name>A0A8T9BUC8_9HELO</name>
<proteinExistence type="predicted"/>
<dbReference type="OrthoDB" id="2555959at2759"/>
<feature type="region of interest" description="Disordered" evidence="1">
    <location>
        <begin position="41"/>
        <end position="62"/>
    </location>
</feature>
<evidence type="ECO:0000256" key="1">
    <source>
        <dbReference type="SAM" id="MobiDB-lite"/>
    </source>
</evidence>
<sequence length="62" mass="6816">SPRSFKSLSPRTQMGVGLAFLAWGTIGLYVADSAEKRFGFEPSEKDREALPKISVVEREGKS</sequence>
<evidence type="ECO:0000313" key="2">
    <source>
        <dbReference type="EMBL" id="TVY59327.1"/>
    </source>
</evidence>
<keyword evidence="3" id="KW-1185">Reference proteome</keyword>
<comment type="caution">
    <text evidence="2">The sequence shown here is derived from an EMBL/GenBank/DDBJ whole genome shotgun (WGS) entry which is preliminary data.</text>
</comment>
<dbReference type="EMBL" id="QGMK01002361">
    <property type="protein sequence ID" value="TVY59327.1"/>
    <property type="molecule type" value="Genomic_DNA"/>
</dbReference>
<feature type="non-terminal residue" evidence="2">
    <location>
        <position position="1"/>
    </location>
</feature>
<gene>
    <name evidence="2" type="ORF">LSUE1_G009482</name>
</gene>
<protein>
    <submittedName>
        <fullName evidence="2">Uncharacterized protein</fullName>
    </submittedName>
</protein>
<organism evidence="2 3">
    <name type="scientific">Lachnellula suecica</name>
    <dbReference type="NCBI Taxonomy" id="602035"/>
    <lineage>
        <taxon>Eukaryota</taxon>
        <taxon>Fungi</taxon>
        <taxon>Dikarya</taxon>
        <taxon>Ascomycota</taxon>
        <taxon>Pezizomycotina</taxon>
        <taxon>Leotiomycetes</taxon>
        <taxon>Helotiales</taxon>
        <taxon>Lachnaceae</taxon>
        <taxon>Lachnellula</taxon>
    </lineage>
</organism>
<dbReference type="AlphaFoldDB" id="A0A8T9BUC8"/>
<accession>A0A8T9BUC8</accession>